<dbReference type="AlphaFoldDB" id="A0AAV0W319"/>
<keyword evidence="1" id="KW-0805">Transcription regulation</keyword>
<comment type="caution">
    <text evidence="4">The sequence shown here is derived from an EMBL/GenBank/DDBJ whole genome shotgun (WGS) entry which is preliminary data.</text>
</comment>
<keyword evidence="2" id="KW-0804">Transcription</keyword>
<keyword evidence="5" id="KW-1185">Reference proteome</keyword>
<accession>A0AAV0W319</accession>
<dbReference type="GO" id="GO:0003712">
    <property type="term" value="F:transcription coregulator activity"/>
    <property type="evidence" value="ECO:0007669"/>
    <property type="project" value="TreeGrafter"/>
</dbReference>
<dbReference type="EMBL" id="CARXXK010000001">
    <property type="protein sequence ID" value="CAI6350194.1"/>
    <property type="molecule type" value="Genomic_DNA"/>
</dbReference>
<dbReference type="GO" id="GO:0005634">
    <property type="term" value="C:nucleus"/>
    <property type="evidence" value="ECO:0007669"/>
    <property type="project" value="TreeGrafter"/>
</dbReference>
<dbReference type="GO" id="GO:0006355">
    <property type="term" value="P:regulation of DNA-templated transcription"/>
    <property type="evidence" value="ECO:0007669"/>
    <property type="project" value="TreeGrafter"/>
</dbReference>
<organism evidence="4 5">
    <name type="scientific">Macrosiphum euphorbiae</name>
    <name type="common">potato aphid</name>
    <dbReference type="NCBI Taxonomy" id="13131"/>
    <lineage>
        <taxon>Eukaryota</taxon>
        <taxon>Metazoa</taxon>
        <taxon>Ecdysozoa</taxon>
        <taxon>Arthropoda</taxon>
        <taxon>Hexapoda</taxon>
        <taxon>Insecta</taxon>
        <taxon>Pterygota</taxon>
        <taxon>Neoptera</taxon>
        <taxon>Paraneoptera</taxon>
        <taxon>Hemiptera</taxon>
        <taxon>Sternorrhyncha</taxon>
        <taxon>Aphidomorpha</taxon>
        <taxon>Aphidoidea</taxon>
        <taxon>Aphididae</taxon>
        <taxon>Macrosiphini</taxon>
        <taxon>Macrosiphum</taxon>
    </lineage>
</organism>
<evidence type="ECO:0000256" key="2">
    <source>
        <dbReference type="ARBA" id="ARBA00023163"/>
    </source>
</evidence>
<sequence>MANQPYDDMELTAEKELDALVVASQMESNFDIDEILNDKAKKRKFTKTNVKNLIKNVITNADVATMLRQTLDDDIDANCLYEPKFTRAKMREMLNTYPTSGSTNQQQSILSECTSFIEKEFPDDSEDDEYYPDKMFEEEEDEYDDDEFKLTEVNKSFGTENDQDISDNNTIVDVNEETIGMRTRSKLSLNDTPLEIIEQAFIPPDITEDMYDLACENDEWMEFLSEFTKPLESVQNDDGEDDPEYNILGDDDFTNVDKEEFRIDKSVKVTRKEYNDLMNQLNEYTESFLEFNGVEKFETDNDKNTDKPKNDTQSIPAYVCTPNIYLDEKTSTNFSFQNKNAVKRTNVTISNPVFMLNGKSSTNCSTNNNVEPIKVARYNTQIDKQFNVSEFNNSILSINEPLEKRSYIHPPLPTFKENVQLGIEQHNNSNEDVSVITNRVPQYVNIMTQKQIILFKLQLTQHVQLITQNYLLCTMSKKFNINCKKYKSMLERIKDICKDKEYGPVNTHSALKFIRDWTELKTDENDINSDYVEIPLHVKEFMLYYDKSVFIYPQLLPTRTYYHEYKSHPIGPSEEKLLVLKIDYIYKNLTEHRNTRAKYRKKDLSDLMPMIIKTVHKRWFSNRSLTYLKQFITRKNNSFGMNVIKNYLTNGIIEESSYVIDIKALFKGNRLYECDVRKFPSSWKCIRNQFK</sequence>
<dbReference type="Proteomes" id="UP001160148">
    <property type="component" value="Unassembled WGS sequence"/>
</dbReference>
<proteinExistence type="predicted"/>
<evidence type="ECO:0008006" key="6">
    <source>
        <dbReference type="Google" id="ProtNLM"/>
    </source>
</evidence>
<protein>
    <recommendedName>
        <fullName evidence="6">GON-4-like protein</fullName>
    </recommendedName>
</protein>
<dbReference type="InterPro" id="IPR052435">
    <property type="entry name" value="YY1-Transcr_Regul"/>
</dbReference>
<reference evidence="4 5" key="1">
    <citation type="submission" date="2023-01" db="EMBL/GenBank/DDBJ databases">
        <authorList>
            <person name="Whitehead M."/>
        </authorList>
    </citation>
    <scope>NUCLEOTIDE SEQUENCE [LARGE SCALE GENOMIC DNA]</scope>
</reference>
<dbReference type="PANTHER" id="PTHR16088">
    <property type="entry name" value="YY1 ASSOCIATED PROTEIN-RELATED"/>
    <property type="match status" value="1"/>
</dbReference>
<name>A0AAV0W319_9HEMI</name>
<gene>
    <name evidence="4" type="ORF">MEUPH1_LOCUS6685</name>
</gene>
<evidence type="ECO:0000256" key="1">
    <source>
        <dbReference type="ARBA" id="ARBA00023015"/>
    </source>
</evidence>
<evidence type="ECO:0000313" key="4">
    <source>
        <dbReference type="EMBL" id="CAI6350194.1"/>
    </source>
</evidence>
<keyword evidence="3" id="KW-0539">Nucleus</keyword>
<evidence type="ECO:0000256" key="3">
    <source>
        <dbReference type="ARBA" id="ARBA00023242"/>
    </source>
</evidence>
<evidence type="ECO:0000313" key="5">
    <source>
        <dbReference type="Proteomes" id="UP001160148"/>
    </source>
</evidence>
<dbReference type="PANTHER" id="PTHR16088:SF3">
    <property type="entry name" value="GON-4-LIKE PROTEIN"/>
    <property type="match status" value="1"/>
</dbReference>